<name>A0A1I7SZ78_9PELO</name>
<organism evidence="1 2">
    <name type="scientific">Caenorhabditis tropicalis</name>
    <dbReference type="NCBI Taxonomy" id="1561998"/>
    <lineage>
        <taxon>Eukaryota</taxon>
        <taxon>Metazoa</taxon>
        <taxon>Ecdysozoa</taxon>
        <taxon>Nematoda</taxon>
        <taxon>Chromadorea</taxon>
        <taxon>Rhabditida</taxon>
        <taxon>Rhabditina</taxon>
        <taxon>Rhabditomorpha</taxon>
        <taxon>Rhabditoidea</taxon>
        <taxon>Rhabditidae</taxon>
        <taxon>Peloderinae</taxon>
        <taxon>Caenorhabditis</taxon>
    </lineage>
</organism>
<dbReference type="Proteomes" id="UP000095282">
    <property type="component" value="Unplaced"/>
</dbReference>
<protein>
    <submittedName>
        <fullName evidence="2">Uncharacterized protein</fullName>
    </submittedName>
</protein>
<sequence>MTFFIDTLTKEWMTKGVFKLAEFRDRNTFSPGIHRINNIVFKIVSNVSVFVSFYKSIELKKKKKTRMQ</sequence>
<evidence type="ECO:0000313" key="1">
    <source>
        <dbReference type="Proteomes" id="UP000095282"/>
    </source>
</evidence>
<keyword evidence="1" id="KW-1185">Reference proteome</keyword>
<dbReference type="AlphaFoldDB" id="A0A1I7SZ78"/>
<proteinExistence type="predicted"/>
<evidence type="ECO:0000313" key="2">
    <source>
        <dbReference type="WBParaSite" id="Csp11.Scaffold406.g930.t1"/>
    </source>
</evidence>
<dbReference type="WBParaSite" id="Csp11.Scaffold406.g930.t1">
    <property type="protein sequence ID" value="Csp11.Scaffold406.g930.t1"/>
    <property type="gene ID" value="Csp11.Scaffold406.g930"/>
</dbReference>
<reference evidence="2" key="1">
    <citation type="submission" date="2016-11" db="UniProtKB">
        <authorList>
            <consortium name="WormBaseParasite"/>
        </authorList>
    </citation>
    <scope>IDENTIFICATION</scope>
</reference>
<accession>A0A1I7SZ78</accession>